<evidence type="ECO:0000313" key="2">
    <source>
        <dbReference type="EMBL" id="SOD96469.1"/>
    </source>
</evidence>
<dbReference type="AlphaFoldDB" id="A0A286GN10"/>
<name>A0A286GN10_9PROT</name>
<dbReference type="Proteomes" id="UP000219621">
    <property type="component" value="Unassembled WGS sequence"/>
</dbReference>
<dbReference type="InterPro" id="IPR011322">
    <property type="entry name" value="N-reg_PII-like_a/b"/>
</dbReference>
<accession>A0A286GN10</accession>
<gene>
    <name evidence="2" type="ORF">SAMN05421508_105342</name>
</gene>
<dbReference type="InterPro" id="IPR015867">
    <property type="entry name" value="N-reg_PII/ATP_PRibTrfase_C"/>
</dbReference>
<reference evidence="2 3" key="1">
    <citation type="submission" date="2017-09" db="EMBL/GenBank/DDBJ databases">
        <authorList>
            <person name="Ehlers B."/>
            <person name="Leendertz F.H."/>
        </authorList>
    </citation>
    <scope>NUCLEOTIDE SEQUENCE [LARGE SCALE GENOMIC DNA]</scope>
    <source>
        <strain evidence="2 3">USBA 140</strain>
    </source>
</reference>
<keyword evidence="3" id="KW-1185">Reference proteome</keyword>
<dbReference type="EMBL" id="OCNJ01000005">
    <property type="protein sequence ID" value="SOD96469.1"/>
    <property type="molecule type" value="Genomic_DNA"/>
</dbReference>
<dbReference type="OrthoDB" id="7595716at2"/>
<evidence type="ECO:0000313" key="3">
    <source>
        <dbReference type="Proteomes" id="UP000219621"/>
    </source>
</evidence>
<evidence type="ECO:0000256" key="1">
    <source>
        <dbReference type="ARBA" id="ARBA00015681"/>
    </source>
</evidence>
<dbReference type="GO" id="GO:0006808">
    <property type="term" value="P:regulation of nitrogen utilization"/>
    <property type="evidence" value="ECO:0007669"/>
    <property type="project" value="InterPro"/>
</dbReference>
<sequence length="106" mass="11307">MTAAPRPHHPRRKIEILTPMPLLGRVVALLKQHGAPGHTVLPALSGRGGEGTWDRGHVSDAETCVLVVAVMAAERADPLFDALAPLLADAGVAWMSDVEVLRGEKY</sequence>
<proteinExistence type="predicted"/>
<dbReference type="Gene3D" id="3.30.70.120">
    <property type="match status" value="1"/>
</dbReference>
<dbReference type="InterPro" id="IPR002187">
    <property type="entry name" value="N-reg_PII"/>
</dbReference>
<dbReference type="SUPFAM" id="SSF54913">
    <property type="entry name" value="GlnB-like"/>
    <property type="match status" value="1"/>
</dbReference>
<dbReference type="GO" id="GO:0030234">
    <property type="term" value="F:enzyme regulator activity"/>
    <property type="evidence" value="ECO:0007669"/>
    <property type="project" value="InterPro"/>
</dbReference>
<dbReference type="Pfam" id="PF00543">
    <property type="entry name" value="P-II"/>
    <property type="match status" value="1"/>
</dbReference>
<organism evidence="2 3">
    <name type="scientific">Caenispirillum bisanense</name>
    <dbReference type="NCBI Taxonomy" id="414052"/>
    <lineage>
        <taxon>Bacteria</taxon>
        <taxon>Pseudomonadati</taxon>
        <taxon>Pseudomonadota</taxon>
        <taxon>Alphaproteobacteria</taxon>
        <taxon>Rhodospirillales</taxon>
        <taxon>Novispirillaceae</taxon>
        <taxon>Caenispirillum</taxon>
    </lineage>
</organism>
<dbReference type="RefSeq" id="WP_097279707.1">
    <property type="nucleotide sequence ID" value="NZ_OCNJ01000005.1"/>
</dbReference>
<protein>
    <recommendedName>
        <fullName evidence="1">Nitrogen regulatory protein P-II</fullName>
    </recommendedName>
</protein>